<feature type="compositionally biased region" description="Basic and acidic residues" evidence="1">
    <location>
        <begin position="18"/>
        <end position="30"/>
    </location>
</feature>
<feature type="region of interest" description="Disordered" evidence="1">
    <location>
        <begin position="1"/>
        <end position="30"/>
    </location>
</feature>
<dbReference type="Proteomes" id="UP000038204">
    <property type="component" value="Unassembled WGS sequence"/>
</dbReference>
<dbReference type="EMBL" id="CQBK01000016">
    <property type="protein sequence ID" value="CNI11744.1"/>
    <property type="molecule type" value="Genomic_DNA"/>
</dbReference>
<organism evidence="2 3">
    <name type="scientific">Yersinia similis</name>
    <dbReference type="NCBI Taxonomy" id="367190"/>
    <lineage>
        <taxon>Bacteria</taxon>
        <taxon>Pseudomonadati</taxon>
        <taxon>Pseudomonadota</taxon>
        <taxon>Gammaproteobacteria</taxon>
        <taxon>Enterobacterales</taxon>
        <taxon>Yersiniaceae</taxon>
        <taxon>Yersinia</taxon>
    </lineage>
</organism>
<evidence type="ECO:0000256" key="1">
    <source>
        <dbReference type="SAM" id="MobiDB-lite"/>
    </source>
</evidence>
<sequence>MDISTIISGSRPISLPSEEVRHQGTAEPNR</sequence>
<proteinExistence type="predicted"/>
<name>A0A0T9QHL4_9GAMM</name>
<gene>
    <name evidence="2" type="ORF">ERS008667_02474</name>
</gene>
<protein>
    <submittedName>
        <fullName evidence="2">Uncharacterized protein</fullName>
    </submittedName>
</protein>
<evidence type="ECO:0000313" key="3">
    <source>
        <dbReference type="Proteomes" id="UP000038204"/>
    </source>
</evidence>
<accession>A0A0T9QHL4</accession>
<dbReference type="AlphaFoldDB" id="A0A0T9QHL4"/>
<evidence type="ECO:0000313" key="2">
    <source>
        <dbReference type="EMBL" id="CNI11744.1"/>
    </source>
</evidence>
<reference evidence="2 3" key="1">
    <citation type="submission" date="2015-03" db="EMBL/GenBank/DDBJ databases">
        <authorList>
            <person name="Murphy D."/>
        </authorList>
    </citation>
    <scope>NUCLEOTIDE SEQUENCE [LARGE SCALE GENOMIC DNA]</scope>
    <source>
        <strain evidence="2 3">Y233</strain>
    </source>
</reference>